<keyword evidence="3" id="KW-1185">Reference proteome</keyword>
<evidence type="ECO:0000313" key="2">
    <source>
        <dbReference type="EMBL" id="TNN35604.1"/>
    </source>
</evidence>
<accession>A0A4Z2F4H8</accession>
<proteinExistence type="predicted"/>
<protein>
    <submittedName>
        <fullName evidence="2">Uncharacterized protein</fullName>
    </submittedName>
</protein>
<reference evidence="2 3" key="1">
    <citation type="submission" date="2019-03" db="EMBL/GenBank/DDBJ databases">
        <title>First draft genome of Liparis tanakae, snailfish: a comprehensive survey of snailfish specific genes.</title>
        <authorList>
            <person name="Kim W."/>
            <person name="Song I."/>
            <person name="Jeong J.-H."/>
            <person name="Kim D."/>
            <person name="Kim S."/>
            <person name="Ryu S."/>
            <person name="Song J.Y."/>
            <person name="Lee S.K."/>
        </authorList>
    </citation>
    <scope>NUCLEOTIDE SEQUENCE [LARGE SCALE GENOMIC DNA]</scope>
    <source>
        <tissue evidence="2">Muscle</tissue>
    </source>
</reference>
<evidence type="ECO:0000256" key="1">
    <source>
        <dbReference type="SAM" id="MobiDB-lite"/>
    </source>
</evidence>
<comment type="caution">
    <text evidence="2">The sequence shown here is derived from an EMBL/GenBank/DDBJ whole genome shotgun (WGS) entry which is preliminary data.</text>
</comment>
<dbReference type="AlphaFoldDB" id="A0A4Z2F4H8"/>
<sequence length="221" mass="22715">MTESKQHAGRAPAAPPYLVPGRSPSCPEASAWEPPRRVPEEVGGRGSAGRRLRRRPVDPVAVEAEEIHFVGGRGGGGGGGGGCGGCGGGRRGRGLGSLGGRAGVAPLAGGEREHLVVRGLAVLAVASAVRASGRPTGLWTEGRRRKRRSGAIASASWCSWWQEKSTLGLRSLQGNCSHGGVRSFCLSTPSTSTSSVAWKSWGYFSGVSSHASSSGLSGQRY</sequence>
<name>A0A4Z2F4H8_9TELE</name>
<organism evidence="2 3">
    <name type="scientific">Liparis tanakae</name>
    <name type="common">Tanaka's snailfish</name>
    <dbReference type="NCBI Taxonomy" id="230148"/>
    <lineage>
        <taxon>Eukaryota</taxon>
        <taxon>Metazoa</taxon>
        <taxon>Chordata</taxon>
        <taxon>Craniata</taxon>
        <taxon>Vertebrata</taxon>
        <taxon>Euteleostomi</taxon>
        <taxon>Actinopterygii</taxon>
        <taxon>Neopterygii</taxon>
        <taxon>Teleostei</taxon>
        <taxon>Neoteleostei</taxon>
        <taxon>Acanthomorphata</taxon>
        <taxon>Eupercaria</taxon>
        <taxon>Perciformes</taxon>
        <taxon>Cottioidei</taxon>
        <taxon>Cottales</taxon>
        <taxon>Liparidae</taxon>
        <taxon>Liparis</taxon>
    </lineage>
</organism>
<dbReference type="Proteomes" id="UP000314294">
    <property type="component" value="Unassembled WGS sequence"/>
</dbReference>
<feature type="compositionally biased region" description="Basic and acidic residues" evidence="1">
    <location>
        <begin position="34"/>
        <end position="43"/>
    </location>
</feature>
<gene>
    <name evidence="2" type="ORF">EYF80_054234</name>
</gene>
<evidence type="ECO:0000313" key="3">
    <source>
        <dbReference type="Proteomes" id="UP000314294"/>
    </source>
</evidence>
<dbReference type="EMBL" id="SRLO01001742">
    <property type="protein sequence ID" value="TNN35604.1"/>
    <property type="molecule type" value="Genomic_DNA"/>
</dbReference>
<feature type="region of interest" description="Disordered" evidence="1">
    <location>
        <begin position="1"/>
        <end position="54"/>
    </location>
</feature>